<evidence type="ECO:0000313" key="2">
    <source>
        <dbReference type="EMBL" id="KAA8493921.1"/>
    </source>
</evidence>
<protein>
    <submittedName>
        <fullName evidence="2">Uncharacterized protein</fullName>
    </submittedName>
</protein>
<keyword evidence="3" id="KW-1185">Reference proteome</keyword>
<keyword evidence="1" id="KW-0175">Coiled coil</keyword>
<organism evidence="2 3">
    <name type="scientific">Porphyridium purpureum</name>
    <name type="common">Red alga</name>
    <name type="synonym">Porphyridium cruentum</name>
    <dbReference type="NCBI Taxonomy" id="35688"/>
    <lineage>
        <taxon>Eukaryota</taxon>
        <taxon>Rhodophyta</taxon>
        <taxon>Bangiophyceae</taxon>
        <taxon>Porphyridiales</taxon>
        <taxon>Porphyridiaceae</taxon>
        <taxon>Porphyridium</taxon>
    </lineage>
</organism>
<evidence type="ECO:0000256" key="1">
    <source>
        <dbReference type="SAM" id="Coils"/>
    </source>
</evidence>
<accession>A0A5J4YR22</accession>
<proteinExistence type="predicted"/>
<dbReference type="EMBL" id="VRMN01000005">
    <property type="protein sequence ID" value="KAA8493921.1"/>
    <property type="molecule type" value="Genomic_DNA"/>
</dbReference>
<dbReference type="AlphaFoldDB" id="A0A5J4YR22"/>
<dbReference type="Proteomes" id="UP000324585">
    <property type="component" value="Unassembled WGS sequence"/>
</dbReference>
<feature type="coiled-coil region" evidence="1">
    <location>
        <begin position="60"/>
        <end position="143"/>
    </location>
</feature>
<gene>
    <name evidence="2" type="ORF">FVE85_3896</name>
</gene>
<sequence>MAMVVDQSEMAAQRQSLLRRTRHDTAAAEWRRALVEAELYELHVAHATEKLARGIERFEAQMSSRQVNELRAELEAAQSLVHRLEQDNAIFTKEAGSGPVSAASSNSSSAAMKARIVFLERALQTAEKRLLLSEDALLELAREHELELQQIAQTDDDFDLSKPPRPAHK</sequence>
<comment type="caution">
    <text evidence="2">The sequence shown here is derived from an EMBL/GenBank/DDBJ whole genome shotgun (WGS) entry which is preliminary data.</text>
</comment>
<name>A0A5J4YR22_PORPP</name>
<reference evidence="3" key="1">
    <citation type="journal article" date="2019" name="Nat. Commun.">
        <title>Expansion of phycobilisome linker gene families in mesophilic red algae.</title>
        <authorList>
            <person name="Lee J."/>
            <person name="Kim D."/>
            <person name="Bhattacharya D."/>
            <person name="Yoon H.S."/>
        </authorList>
    </citation>
    <scope>NUCLEOTIDE SEQUENCE [LARGE SCALE GENOMIC DNA]</scope>
    <source>
        <strain evidence="3">CCMP 1328</strain>
    </source>
</reference>
<evidence type="ECO:0000313" key="3">
    <source>
        <dbReference type="Proteomes" id="UP000324585"/>
    </source>
</evidence>